<keyword evidence="4 11" id="KW-0589">Pheromone response</keyword>
<dbReference type="InterPro" id="IPR004072">
    <property type="entry name" value="Vmron_rcpt_1"/>
</dbReference>
<evidence type="ECO:0000313" key="14">
    <source>
        <dbReference type="Proteomes" id="UP000694387"/>
    </source>
</evidence>
<organism evidence="13 14">
    <name type="scientific">Equus asinus</name>
    <name type="common">Donkey</name>
    <name type="synonym">Equus africanus asinus</name>
    <dbReference type="NCBI Taxonomy" id="9793"/>
    <lineage>
        <taxon>Eukaryota</taxon>
        <taxon>Metazoa</taxon>
        <taxon>Chordata</taxon>
        <taxon>Craniata</taxon>
        <taxon>Vertebrata</taxon>
        <taxon>Euteleostomi</taxon>
        <taxon>Mammalia</taxon>
        <taxon>Eutheria</taxon>
        <taxon>Laurasiatheria</taxon>
        <taxon>Perissodactyla</taxon>
        <taxon>Equidae</taxon>
        <taxon>Equus</taxon>
    </lineage>
</organism>
<name>A0A8C4PRZ1_EQUAS</name>
<dbReference type="Pfam" id="PF03402">
    <property type="entry name" value="V1R"/>
    <property type="match status" value="1"/>
</dbReference>
<evidence type="ECO:0000256" key="4">
    <source>
        <dbReference type="ARBA" id="ARBA00022507"/>
    </source>
</evidence>
<comment type="subcellular location">
    <subcellularLocation>
        <location evidence="1 11">Cell membrane</location>
        <topology evidence="1 11">Multi-pass membrane protein</topology>
    </subcellularLocation>
</comment>
<reference evidence="13" key="2">
    <citation type="submission" date="2025-08" db="UniProtKB">
        <authorList>
            <consortium name="Ensembl"/>
        </authorList>
    </citation>
    <scope>IDENTIFICATION</scope>
</reference>
<evidence type="ECO:0000256" key="9">
    <source>
        <dbReference type="ARBA" id="ARBA00023170"/>
    </source>
</evidence>
<dbReference type="Gene3D" id="1.20.1070.10">
    <property type="entry name" value="Rhodopsin 7-helix transmembrane proteins"/>
    <property type="match status" value="1"/>
</dbReference>
<feature type="transmembrane region" description="Helical" evidence="11">
    <location>
        <begin position="183"/>
        <end position="201"/>
    </location>
</feature>
<evidence type="ECO:0000256" key="11">
    <source>
        <dbReference type="RuleBase" id="RU364061"/>
    </source>
</evidence>
<protein>
    <recommendedName>
        <fullName evidence="11">Vomeronasal type-1 receptor</fullName>
    </recommendedName>
</protein>
<proteinExistence type="inferred from homology"/>
<feature type="domain" description="G-protein coupled receptors family 1 profile" evidence="12">
    <location>
        <begin position="15"/>
        <end position="240"/>
    </location>
</feature>
<dbReference type="PANTHER" id="PTHR24062">
    <property type="entry name" value="VOMERONASAL TYPE-1 RECEPTOR"/>
    <property type="match status" value="1"/>
</dbReference>
<evidence type="ECO:0000256" key="6">
    <source>
        <dbReference type="ARBA" id="ARBA00022989"/>
    </source>
</evidence>
<dbReference type="FunFam" id="1.20.1070.10:FF:000051">
    <property type="entry name" value="Vomeronasal type-1 receptor"/>
    <property type="match status" value="1"/>
</dbReference>
<keyword evidence="5 11" id="KW-0812">Transmembrane</keyword>
<dbReference type="Ensembl" id="ENSEAST00005028569.2">
    <property type="protein sequence ID" value="ENSEASP00005026306.2"/>
    <property type="gene ID" value="ENSEASG00005017951.2"/>
</dbReference>
<dbReference type="InterPro" id="IPR017452">
    <property type="entry name" value="GPCR_Rhodpsn_7TM"/>
</dbReference>
<dbReference type="GO" id="GO:0007606">
    <property type="term" value="P:sensory perception of chemical stimulus"/>
    <property type="evidence" value="ECO:0007669"/>
    <property type="project" value="UniProtKB-ARBA"/>
</dbReference>
<dbReference type="Proteomes" id="UP000694387">
    <property type="component" value="Chromosome 9"/>
</dbReference>
<feature type="transmembrane region" description="Helical" evidence="11">
    <location>
        <begin position="124"/>
        <end position="145"/>
    </location>
</feature>
<evidence type="ECO:0000256" key="2">
    <source>
        <dbReference type="ARBA" id="ARBA00010663"/>
    </source>
</evidence>
<evidence type="ECO:0000256" key="5">
    <source>
        <dbReference type="ARBA" id="ARBA00022692"/>
    </source>
</evidence>
<comment type="similarity">
    <text evidence="2 11">Belongs to the G-protein coupled receptor 1 family.</text>
</comment>
<dbReference type="PRINTS" id="PR01534">
    <property type="entry name" value="VOMERONASL1R"/>
</dbReference>
<evidence type="ECO:0000313" key="13">
    <source>
        <dbReference type="Ensembl" id="ENSEASP00005026306.2"/>
    </source>
</evidence>
<evidence type="ECO:0000256" key="1">
    <source>
        <dbReference type="ARBA" id="ARBA00004651"/>
    </source>
</evidence>
<feature type="transmembrane region" description="Helical" evidence="11">
    <location>
        <begin position="42"/>
        <end position="63"/>
    </location>
</feature>
<evidence type="ECO:0000256" key="7">
    <source>
        <dbReference type="ARBA" id="ARBA00023040"/>
    </source>
</evidence>
<feature type="transmembrane region" description="Helical" evidence="11">
    <location>
        <begin position="6"/>
        <end position="30"/>
    </location>
</feature>
<keyword evidence="3 11" id="KW-1003">Cell membrane</keyword>
<dbReference type="SUPFAM" id="SSF81321">
    <property type="entry name" value="Family A G protein-coupled receptor-like"/>
    <property type="match status" value="1"/>
</dbReference>
<dbReference type="GeneTree" id="ENSGT01030000234553"/>
<dbReference type="PROSITE" id="PS50262">
    <property type="entry name" value="G_PROTEIN_RECEP_F1_2"/>
    <property type="match status" value="1"/>
</dbReference>
<dbReference type="GO" id="GO:0005886">
    <property type="term" value="C:plasma membrane"/>
    <property type="evidence" value="ECO:0007669"/>
    <property type="project" value="UniProtKB-SubCell"/>
</dbReference>
<keyword evidence="8 11" id="KW-0472">Membrane</keyword>
<evidence type="ECO:0000256" key="3">
    <source>
        <dbReference type="ARBA" id="ARBA00022475"/>
    </source>
</evidence>
<evidence type="ECO:0000256" key="10">
    <source>
        <dbReference type="ARBA" id="ARBA00023224"/>
    </source>
</evidence>
<reference evidence="13" key="3">
    <citation type="submission" date="2025-09" db="UniProtKB">
        <authorList>
            <consortium name="Ensembl"/>
        </authorList>
    </citation>
    <scope>IDENTIFICATION</scope>
</reference>
<keyword evidence="6 11" id="KW-1133">Transmembrane helix</keyword>
<dbReference type="AlphaFoldDB" id="A0A8C4PRZ1"/>
<reference evidence="13 14" key="1">
    <citation type="journal article" date="2020" name="Nat. Commun.">
        <title>Donkey genomes provide new insights into domestication and selection for coat color.</title>
        <authorList>
            <person name="Wang"/>
            <person name="C."/>
            <person name="Li"/>
            <person name="H."/>
            <person name="Guo"/>
            <person name="Y."/>
            <person name="Huang"/>
            <person name="J."/>
            <person name="Sun"/>
            <person name="Y."/>
            <person name="Min"/>
            <person name="J."/>
            <person name="Wang"/>
            <person name="J."/>
            <person name="Fang"/>
            <person name="X."/>
            <person name="Zhao"/>
            <person name="Z."/>
            <person name="Wang"/>
            <person name="S."/>
            <person name="Zhang"/>
            <person name="Y."/>
            <person name="Liu"/>
            <person name="Q."/>
            <person name="Jiang"/>
            <person name="Q."/>
            <person name="Wang"/>
            <person name="X."/>
            <person name="Guo"/>
            <person name="Y."/>
            <person name="Yang"/>
            <person name="C."/>
            <person name="Wang"/>
            <person name="Y."/>
            <person name="Tian"/>
            <person name="F."/>
            <person name="Zhuang"/>
            <person name="G."/>
            <person name="Fan"/>
            <person name="Y."/>
            <person name="Gao"/>
            <person name="Q."/>
            <person name="Li"/>
            <person name="Y."/>
            <person name="Ju"/>
            <person name="Z."/>
            <person name="Li"/>
            <person name="J."/>
            <person name="Li"/>
            <person name="R."/>
            <person name="Hou"/>
            <person name="M."/>
            <person name="Yang"/>
            <person name="G."/>
            <person name="Liu"/>
            <person name="G."/>
            <person name="Liu"/>
            <person name="W."/>
            <person name="Guo"/>
            <person name="J."/>
            <person name="Pan"/>
            <person name="S."/>
            <person name="Fan"/>
            <person name="G."/>
            <person name="Zhang"/>
            <person name="W."/>
            <person name="Zhang"/>
            <person name="R."/>
            <person name="Yu"/>
            <person name="J."/>
            <person name="Zhang"/>
            <person name="X."/>
            <person name="Yin"/>
            <person name="Q."/>
            <person name="Ji"/>
            <person name="C."/>
            <person name="Jin"/>
            <person name="Y."/>
            <person name="Yue"/>
            <person name="G."/>
            <person name="Liu"/>
            <person name="M."/>
            <person name="Xu"/>
            <person name="J."/>
            <person name="Liu"/>
            <person name="S."/>
            <person name="Jordana"/>
            <person name="J."/>
            <person name="Noce"/>
            <person name="A."/>
            <person name="Amills"/>
            <person name="M."/>
            <person name="Wu"/>
            <person name="D.D."/>
            <person name="Li"/>
            <person name="S."/>
            <person name="Zhou"/>
            <person name="X. and Zhong"/>
            <person name="J."/>
        </authorList>
    </citation>
    <scope>NUCLEOTIDE SEQUENCE [LARGE SCALE GENOMIC DNA]</scope>
</reference>
<sequence length="290" mass="31991">MAEIQLAFSSFGISANTFLLLSHVFTLAFTHRVKPIDMTVSHLSLIHILLLFTKATLVSSDLFGSQNVQSNLGCKVAVFLSKVLRGLSISTTCLPSVLQAVTISPSSSSLAKFKHISPNHALGFFLFSWVLNMSISSNLLFYTAAAPSGTEAGLLFVTKHCSFLPVSNMHRSMFSTLVTLRDVTFLGSMVLSSGYMVTILYRHERLSQHLHSTGFSPRVSPAKRASQTVLLLVSCFVFVYWVDFTFSFSVVVTWMNDPLLATVSALLLITADKKITRVFQNMLREISFSV</sequence>
<keyword evidence="14" id="KW-1185">Reference proteome</keyword>
<dbReference type="GO" id="GO:0016503">
    <property type="term" value="F:pheromone receptor activity"/>
    <property type="evidence" value="ECO:0007669"/>
    <property type="project" value="InterPro"/>
</dbReference>
<keyword evidence="9 11" id="KW-0675">Receptor</keyword>
<keyword evidence="10 11" id="KW-0807">Transducer</keyword>
<feature type="transmembrane region" description="Helical" evidence="11">
    <location>
        <begin position="222"/>
        <end position="242"/>
    </location>
</feature>
<accession>A0A8C4PRZ1</accession>
<dbReference type="GO" id="GO:0019236">
    <property type="term" value="P:response to pheromone"/>
    <property type="evidence" value="ECO:0007669"/>
    <property type="project" value="UniProtKB-KW"/>
</dbReference>
<evidence type="ECO:0000259" key="12">
    <source>
        <dbReference type="PROSITE" id="PS50262"/>
    </source>
</evidence>
<keyword evidence="7 11" id="KW-0297">G-protein coupled receptor</keyword>
<evidence type="ECO:0000256" key="8">
    <source>
        <dbReference type="ARBA" id="ARBA00023136"/>
    </source>
</evidence>